<dbReference type="AlphaFoldDB" id="A0A7S2U491"/>
<reference evidence="2" key="1">
    <citation type="submission" date="2021-01" db="EMBL/GenBank/DDBJ databases">
        <authorList>
            <person name="Corre E."/>
            <person name="Pelletier E."/>
            <person name="Niang G."/>
            <person name="Scheremetjew M."/>
            <person name="Finn R."/>
            <person name="Kale V."/>
            <person name="Holt S."/>
            <person name="Cochrane G."/>
            <person name="Meng A."/>
            <person name="Brown T."/>
            <person name="Cohen L."/>
        </authorList>
    </citation>
    <scope>NUCLEOTIDE SEQUENCE</scope>
    <source>
        <strain evidence="2">CCMP622</strain>
    </source>
</reference>
<accession>A0A7S2U491</accession>
<feature type="transmembrane region" description="Helical" evidence="1">
    <location>
        <begin position="6"/>
        <end position="30"/>
    </location>
</feature>
<evidence type="ECO:0000313" key="2">
    <source>
        <dbReference type="EMBL" id="CAD9778948.1"/>
    </source>
</evidence>
<organism evidence="2">
    <name type="scientific">Lotharella oceanica</name>
    <dbReference type="NCBI Taxonomy" id="641309"/>
    <lineage>
        <taxon>Eukaryota</taxon>
        <taxon>Sar</taxon>
        <taxon>Rhizaria</taxon>
        <taxon>Cercozoa</taxon>
        <taxon>Chlorarachniophyceae</taxon>
        <taxon>Lotharella</taxon>
    </lineage>
</organism>
<name>A0A7S2U491_9EUKA</name>
<keyword evidence="1" id="KW-0812">Transmembrane</keyword>
<protein>
    <submittedName>
        <fullName evidence="2">Uncharacterized protein</fullName>
    </submittedName>
</protein>
<keyword evidence="1" id="KW-1133">Transmembrane helix</keyword>
<evidence type="ECO:0000256" key="1">
    <source>
        <dbReference type="SAM" id="Phobius"/>
    </source>
</evidence>
<sequence>MVYMYAVVFGGILSVFVVVAFSWRAVIMVVDSIRIVRSSLSSSFPCGGYATTNDVRLDSSHRPFCAAAAAFFIKSTFVTGYLSWEFPRLSARRGVLCIRN</sequence>
<proteinExistence type="predicted"/>
<dbReference type="EMBL" id="HBHP01037384">
    <property type="protein sequence ID" value="CAD9778948.1"/>
    <property type="molecule type" value="Transcribed_RNA"/>
</dbReference>
<keyword evidence="1" id="KW-0472">Membrane</keyword>
<gene>
    <name evidence="2" type="ORF">LSP00402_LOCUS22965</name>
</gene>